<dbReference type="Proteomes" id="UP000595437">
    <property type="component" value="Chromosome 9"/>
</dbReference>
<gene>
    <name evidence="1" type="ORF">FKW44_013702</name>
</gene>
<dbReference type="EMBL" id="CP045898">
    <property type="protein sequence ID" value="QQP39852.1"/>
    <property type="molecule type" value="Genomic_DNA"/>
</dbReference>
<organism evidence="1 2">
    <name type="scientific">Caligus rogercresseyi</name>
    <name type="common">Sea louse</name>
    <dbReference type="NCBI Taxonomy" id="217165"/>
    <lineage>
        <taxon>Eukaryota</taxon>
        <taxon>Metazoa</taxon>
        <taxon>Ecdysozoa</taxon>
        <taxon>Arthropoda</taxon>
        <taxon>Crustacea</taxon>
        <taxon>Multicrustacea</taxon>
        <taxon>Hexanauplia</taxon>
        <taxon>Copepoda</taxon>
        <taxon>Siphonostomatoida</taxon>
        <taxon>Caligidae</taxon>
        <taxon>Caligus</taxon>
    </lineage>
</organism>
<evidence type="ECO:0000313" key="2">
    <source>
        <dbReference type="Proteomes" id="UP000595437"/>
    </source>
</evidence>
<proteinExistence type="predicted"/>
<evidence type="ECO:0000313" key="1">
    <source>
        <dbReference type="EMBL" id="QQP39852.1"/>
    </source>
</evidence>
<name>A0A7T8JYG3_CALRO</name>
<keyword evidence="2" id="KW-1185">Reference proteome</keyword>
<sequence length="65" mass="7885">MLRNLSKKRKNELPLIDHIEQIPYPPQAKIRSYSIRLYFFKINIHIGDLLEKRRPSLPQRFAARR</sequence>
<feature type="non-terminal residue" evidence="1">
    <location>
        <position position="65"/>
    </location>
</feature>
<accession>A0A7T8JYG3</accession>
<protein>
    <submittedName>
        <fullName evidence="1">Uncharacterized protein</fullName>
    </submittedName>
</protein>
<reference evidence="2" key="1">
    <citation type="submission" date="2021-01" db="EMBL/GenBank/DDBJ databases">
        <title>Caligus Genome Assembly.</title>
        <authorList>
            <person name="Gallardo-Escarate C."/>
        </authorList>
    </citation>
    <scope>NUCLEOTIDE SEQUENCE [LARGE SCALE GENOMIC DNA]</scope>
</reference>
<dbReference type="AlphaFoldDB" id="A0A7T8JYG3"/>